<dbReference type="InterPro" id="IPR044060">
    <property type="entry name" value="Bacterial_rp_domain"/>
</dbReference>
<proteinExistence type="predicted"/>
<evidence type="ECO:0000259" key="5">
    <source>
        <dbReference type="Pfam" id="PF19789"/>
    </source>
</evidence>
<protein>
    <submittedName>
        <fullName evidence="6">Listeria-Bacteroides repeat domain</fullName>
    </submittedName>
</protein>
<dbReference type="InterPro" id="IPR042229">
    <property type="entry name" value="Listeria/Bacterioides_rpt_sf"/>
</dbReference>
<gene>
    <name evidence="6" type="ORF">G1C94_0190</name>
</gene>
<keyword evidence="3" id="KW-0812">Transmembrane</keyword>
<dbReference type="Gene3D" id="2.60.40.4270">
    <property type="entry name" value="Listeria-Bacteroides repeat domain"/>
    <property type="match status" value="2"/>
</dbReference>
<feature type="region of interest" description="Disordered" evidence="2">
    <location>
        <begin position="357"/>
        <end position="376"/>
    </location>
</feature>
<keyword evidence="7" id="KW-1185">Reference proteome</keyword>
<evidence type="ECO:0000259" key="4">
    <source>
        <dbReference type="Pfam" id="PF18998"/>
    </source>
</evidence>
<evidence type="ECO:0000256" key="3">
    <source>
        <dbReference type="SAM" id="Phobius"/>
    </source>
</evidence>
<keyword evidence="3" id="KW-1133">Transmembrane helix</keyword>
<feature type="transmembrane region" description="Helical" evidence="3">
    <location>
        <begin position="109"/>
        <end position="128"/>
    </location>
</feature>
<dbReference type="InterPro" id="IPR046240">
    <property type="entry name" value="DUF6273"/>
</dbReference>
<dbReference type="Proteomes" id="UP000553756">
    <property type="component" value="Unassembled WGS sequence"/>
</dbReference>
<dbReference type="Pfam" id="PF18998">
    <property type="entry name" value="Flg_new_2"/>
    <property type="match status" value="1"/>
</dbReference>
<dbReference type="Pfam" id="PF19789">
    <property type="entry name" value="DUF6273"/>
    <property type="match status" value="1"/>
</dbReference>
<evidence type="ECO:0000313" key="6">
    <source>
        <dbReference type="EMBL" id="NMN01569.1"/>
    </source>
</evidence>
<feature type="region of interest" description="Disordered" evidence="2">
    <location>
        <begin position="701"/>
        <end position="720"/>
    </location>
</feature>
<reference evidence="6 7" key="1">
    <citation type="submission" date="2020-02" db="EMBL/GenBank/DDBJ databases">
        <title>Characterization of phylogenetic diversity of novel bifidobacterial species isolated in Czech ZOOs.</title>
        <authorList>
            <person name="Lugli G.A."/>
            <person name="Vera N.B."/>
            <person name="Ventura M."/>
        </authorList>
    </citation>
    <scope>NUCLEOTIDE SEQUENCE [LARGE SCALE GENOMIC DNA]</scope>
    <source>
        <strain evidence="6 7">DSM 109963</strain>
    </source>
</reference>
<keyword evidence="3" id="KW-0472">Membrane</keyword>
<feature type="domain" description="Bacterial repeat" evidence="4">
    <location>
        <begin position="296"/>
        <end position="340"/>
    </location>
</feature>
<evidence type="ECO:0000256" key="1">
    <source>
        <dbReference type="ARBA" id="ARBA00004196"/>
    </source>
</evidence>
<feature type="compositionally biased region" description="Polar residues" evidence="2">
    <location>
        <begin position="705"/>
        <end position="716"/>
    </location>
</feature>
<evidence type="ECO:0000256" key="2">
    <source>
        <dbReference type="SAM" id="MobiDB-lite"/>
    </source>
</evidence>
<dbReference type="Pfam" id="PF09479">
    <property type="entry name" value="Flg_new"/>
    <property type="match status" value="1"/>
</dbReference>
<name>A0ABX1SWC0_9BIFI</name>
<feature type="domain" description="DUF6273" evidence="5">
    <location>
        <begin position="583"/>
        <end position="753"/>
    </location>
</feature>
<comment type="subcellular location">
    <subcellularLocation>
        <location evidence="1">Cell envelope</location>
    </subcellularLocation>
</comment>
<dbReference type="RefSeq" id="WP_172143827.1">
    <property type="nucleotide sequence ID" value="NZ_JAAIIJ010000002.1"/>
</dbReference>
<comment type="caution">
    <text evidence="6">The sequence shown here is derived from an EMBL/GenBank/DDBJ whole genome shotgun (WGS) entry which is preliminary data.</text>
</comment>
<dbReference type="NCBIfam" id="TIGR02543">
    <property type="entry name" value="List_Bact_rpt"/>
    <property type="match status" value="1"/>
</dbReference>
<feature type="transmembrane region" description="Helical" evidence="3">
    <location>
        <begin position="72"/>
        <end position="97"/>
    </location>
</feature>
<organism evidence="6 7">
    <name type="scientific">Bifidobacterium panos</name>
    <dbReference type="NCBI Taxonomy" id="2675321"/>
    <lineage>
        <taxon>Bacteria</taxon>
        <taxon>Bacillati</taxon>
        <taxon>Actinomycetota</taxon>
        <taxon>Actinomycetes</taxon>
        <taxon>Bifidobacteriales</taxon>
        <taxon>Bifidobacteriaceae</taxon>
        <taxon>Bifidobacterium</taxon>
    </lineage>
</organism>
<sequence>MSLDRSSRVPVAARVLGVAVACCLAVSLGAWFAVSPALARAQRGRGSVSTTLRLVAPDGCVVPGPAGVEARVLAATGAGVGVLLCVMAALALGGFALARSGRGARAVSLRVAGTVLAVAMLASSFALATGDAHATEANLPNVTLKAETEATLGAGGKPTVPALTLRNGSSHDLTIERVTVSDDVTWQSLLVGRIVKAGDSTTAGWTETHLPKALADTLCATKHKELTVTVDYSYKADSMPVPPGPDPSPFPKPLPVPDVYIVAFNIGDHGTSIIGRTDYDVKAGQKLGAAGVMAPTVTAGDGYTFMGWQYSDDGQTYKPEELLDLTMPNHDVTFTAQYQPGVSVTVEFDYAEGVDEEGRKSKKLTGPKGSGYTAPTNLRRENYKFTGWDPAPTGVFDGIVTKHTAQWERISYTVTWNGNGGQFPDASETHHETVGLGEMANGPQTAPTWTHTVFMGWNTEADGTGEEVKPGQKVPEDDVTYYAQWMAYWIGEGNIDNPDPLKHAPHKTQHQIDNDMDRIRAGDNSVMTEYTDLMHSDKYHLYTKIGNGASATDYLEARFIHIGNHDNDGSNATLQTVHSLPNAYPMNATNTNHGGWRDSWLRRRMNPGMGDGDIWNRLSEGMQKRVKKVRKRTTFGNQNTNVLMTHDSLWLASYRELTGTSKYRHELGGLTEGSQYMYWTKNLKNANGINVTLPPTMAWTRSDDSPTGSNAESWWQRSPDPGDKLSFMTVDPDGYPNSHRYAGTNLGVVPAFCF</sequence>
<evidence type="ECO:0000313" key="7">
    <source>
        <dbReference type="Proteomes" id="UP000553756"/>
    </source>
</evidence>
<dbReference type="EMBL" id="JAAIIJ010000002">
    <property type="protein sequence ID" value="NMN01569.1"/>
    <property type="molecule type" value="Genomic_DNA"/>
</dbReference>
<dbReference type="InterPro" id="IPR013378">
    <property type="entry name" value="InlB-like_B-rpt"/>
</dbReference>
<accession>A0ABX1SWC0</accession>